<feature type="domain" description="TNFR-Cys" evidence="4">
    <location>
        <begin position="93"/>
        <end position="136"/>
    </location>
</feature>
<dbReference type="AlphaFoldDB" id="A0AAE1DSD2"/>
<organism evidence="5 6">
    <name type="scientific">Elysia crispata</name>
    <name type="common">lettuce slug</name>
    <dbReference type="NCBI Taxonomy" id="231223"/>
    <lineage>
        <taxon>Eukaryota</taxon>
        <taxon>Metazoa</taxon>
        <taxon>Spiralia</taxon>
        <taxon>Lophotrochozoa</taxon>
        <taxon>Mollusca</taxon>
        <taxon>Gastropoda</taxon>
        <taxon>Heterobranchia</taxon>
        <taxon>Euthyneura</taxon>
        <taxon>Panpulmonata</taxon>
        <taxon>Sacoglossa</taxon>
        <taxon>Placobranchoidea</taxon>
        <taxon>Plakobranchidae</taxon>
        <taxon>Elysia</taxon>
    </lineage>
</organism>
<dbReference type="EMBL" id="JAWDGP010002674">
    <property type="protein sequence ID" value="KAK3780992.1"/>
    <property type="molecule type" value="Genomic_DNA"/>
</dbReference>
<sequence>MAVFLMQVIIGVLLLLLFSAASIAQKVYCGPGQQLEEGLEGASDHCVPCPHGFFQDRDHHSDTSCYQCAGFNDHDPLRRLVTECTRFHDTVVRCVKGFFYVYDPIGGDCLKCTNCTLLRGKYYEIQACSDTEDAICCDKEDMMVKDGTCVEPLVCGPGQFLVPAQADREEECRQCELESSNPEVHHRKRSCDQRQRDSDDEGGDNESSDKETGDFRRHPGHTLTTHNEKLVRDTKNRYTNGQRQSGHTLTTHNEKLVRDTKDRYTNGQRQSGHTLTTPI</sequence>
<dbReference type="InterPro" id="IPR001368">
    <property type="entry name" value="TNFR/NGFR_Cys_rich_reg"/>
</dbReference>
<feature type="region of interest" description="Disordered" evidence="2">
    <location>
        <begin position="186"/>
        <end position="279"/>
    </location>
</feature>
<reference evidence="5" key="1">
    <citation type="journal article" date="2023" name="G3 (Bethesda)">
        <title>A reference genome for the long-term kleptoplast-retaining sea slug Elysia crispata morphotype clarki.</title>
        <authorList>
            <person name="Eastman K.E."/>
            <person name="Pendleton A.L."/>
            <person name="Shaikh M.A."/>
            <person name="Suttiyut T."/>
            <person name="Ogas R."/>
            <person name="Tomko P."/>
            <person name="Gavelis G."/>
            <person name="Widhalm J.R."/>
            <person name="Wisecaver J.H."/>
        </authorList>
    </citation>
    <scope>NUCLEOTIDE SEQUENCE</scope>
    <source>
        <strain evidence="5">ECLA1</strain>
    </source>
</reference>
<protein>
    <recommendedName>
        <fullName evidence="4">TNFR-Cys domain-containing protein</fullName>
    </recommendedName>
</protein>
<evidence type="ECO:0000259" key="4">
    <source>
        <dbReference type="PROSITE" id="PS50050"/>
    </source>
</evidence>
<feature type="chain" id="PRO_5041984895" description="TNFR-Cys domain-containing protein" evidence="3">
    <location>
        <begin position="25"/>
        <end position="279"/>
    </location>
</feature>
<comment type="caution">
    <text evidence="1">Lacks conserved residue(s) required for the propagation of feature annotation.</text>
</comment>
<feature type="non-terminal residue" evidence="5">
    <location>
        <position position="1"/>
    </location>
</feature>
<dbReference type="Pfam" id="PF00020">
    <property type="entry name" value="TNFR_c6"/>
    <property type="match status" value="1"/>
</dbReference>
<feature type="compositionally biased region" description="Polar residues" evidence="2">
    <location>
        <begin position="237"/>
        <end position="251"/>
    </location>
</feature>
<name>A0AAE1DSD2_9GAST</name>
<feature type="compositionally biased region" description="Basic and acidic residues" evidence="2">
    <location>
        <begin position="226"/>
        <end position="236"/>
    </location>
</feature>
<dbReference type="Gene3D" id="2.10.50.10">
    <property type="entry name" value="Tumor Necrosis Factor Receptor, subunit A, domain 2"/>
    <property type="match status" value="1"/>
</dbReference>
<dbReference type="PROSITE" id="PS50050">
    <property type="entry name" value="TNFR_NGFR_2"/>
    <property type="match status" value="1"/>
</dbReference>
<keyword evidence="1" id="KW-1015">Disulfide bond</keyword>
<feature type="disulfide bond" evidence="1">
    <location>
        <begin position="94"/>
        <end position="109"/>
    </location>
</feature>
<feature type="compositionally biased region" description="Basic and acidic residues" evidence="2">
    <location>
        <begin position="252"/>
        <end position="264"/>
    </location>
</feature>
<feature type="compositionally biased region" description="Polar residues" evidence="2">
    <location>
        <begin position="265"/>
        <end position="279"/>
    </location>
</feature>
<feature type="repeat" description="TNFR-Cys" evidence="1">
    <location>
        <begin position="93"/>
        <end position="136"/>
    </location>
</feature>
<evidence type="ECO:0000313" key="6">
    <source>
        <dbReference type="Proteomes" id="UP001283361"/>
    </source>
</evidence>
<evidence type="ECO:0000256" key="3">
    <source>
        <dbReference type="SAM" id="SignalP"/>
    </source>
</evidence>
<keyword evidence="6" id="KW-1185">Reference proteome</keyword>
<comment type="caution">
    <text evidence="5">The sequence shown here is derived from an EMBL/GenBank/DDBJ whole genome shotgun (WGS) entry which is preliminary data.</text>
</comment>
<gene>
    <name evidence="5" type="ORF">RRG08_018724</name>
</gene>
<evidence type="ECO:0000256" key="2">
    <source>
        <dbReference type="SAM" id="MobiDB-lite"/>
    </source>
</evidence>
<evidence type="ECO:0000256" key="1">
    <source>
        <dbReference type="PROSITE-ProRule" id="PRU00206"/>
    </source>
</evidence>
<dbReference type="Proteomes" id="UP001283361">
    <property type="component" value="Unassembled WGS sequence"/>
</dbReference>
<evidence type="ECO:0000313" key="5">
    <source>
        <dbReference type="EMBL" id="KAK3780992.1"/>
    </source>
</evidence>
<keyword evidence="3" id="KW-0732">Signal</keyword>
<accession>A0AAE1DSD2</accession>
<feature type="signal peptide" evidence="3">
    <location>
        <begin position="1"/>
        <end position="24"/>
    </location>
</feature>
<proteinExistence type="predicted"/>
<feature type="compositionally biased region" description="Basic and acidic residues" evidence="2">
    <location>
        <begin position="207"/>
        <end position="217"/>
    </location>
</feature>